<comment type="similarity">
    <text evidence="1">Belongs to the short-chain dehydrogenases/reductases (SDR) family.</text>
</comment>
<dbReference type="PRINTS" id="PR00081">
    <property type="entry name" value="GDHRDH"/>
</dbReference>
<dbReference type="PANTHER" id="PTHR42760:SF135">
    <property type="entry name" value="BLL7886 PROTEIN"/>
    <property type="match status" value="1"/>
</dbReference>
<gene>
    <name evidence="3" type="ORF">D1Y85_26450</name>
</gene>
<dbReference type="RefSeq" id="WP_124154031.1">
    <property type="nucleotide sequence ID" value="NZ_RQIS01000037.1"/>
</dbReference>
<dbReference type="AlphaFoldDB" id="A0A3N6MPP3"/>
<dbReference type="SUPFAM" id="SSF51735">
    <property type="entry name" value="NAD(P)-binding Rossmann-fold domains"/>
    <property type="match status" value="1"/>
</dbReference>
<keyword evidence="4" id="KW-1185">Reference proteome</keyword>
<dbReference type="OrthoDB" id="9803333at2"/>
<reference evidence="3 4" key="1">
    <citation type="submission" date="2018-11" db="EMBL/GenBank/DDBJ databases">
        <title>Paraburkholderia sp. DHOA04, isolated from soil.</title>
        <authorList>
            <person name="Gao Z.-H."/>
            <person name="Qiu L.-H."/>
            <person name="Fu J.-C."/>
        </authorList>
    </citation>
    <scope>NUCLEOTIDE SEQUENCE [LARGE SCALE GENOMIC DNA]</scope>
    <source>
        <strain evidence="3 4">DHOA04</strain>
    </source>
</reference>
<dbReference type="GO" id="GO:0016616">
    <property type="term" value="F:oxidoreductase activity, acting on the CH-OH group of donors, NAD or NADP as acceptor"/>
    <property type="evidence" value="ECO:0007669"/>
    <property type="project" value="UniProtKB-ARBA"/>
</dbReference>
<name>A0A3N6MPP3_9BURK</name>
<dbReference type="SMART" id="SM00822">
    <property type="entry name" value="PKS_KR"/>
    <property type="match status" value="1"/>
</dbReference>
<evidence type="ECO:0000259" key="2">
    <source>
        <dbReference type="SMART" id="SM00822"/>
    </source>
</evidence>
<dbReference type="FunFam" id="3.40.50.720:FF:000084">
    <property type="entry name" value="Short-chain dehydrogenase reductase"/>
    <property type="match status" value="1"/>
</dbReference>
<dbReference type="PROSITE" id="PS00061">
    <property type="entry name" value="ADH_SHORT"/>
    <property type="match status" value="1"/>
</dbReference>
<comment type="caution">
    <text evidence="3">The sequence shown here is derived from an EMBL/GenBank/DDBJ whole genome shotgun (WGS) entry which is preliminary data.</text>
</comment>
<dbReference type="EMBL" id="RQIS01000037">
    <property type="protein sequence ID" value="RQG99560.1"/>
    <property type="molecule type" value="Genomic_DNA"/>
</dbReference>
<evidence type="ECO:0000313" key="3">
    <source>
        <dbReference type="EMBL" id="RQG99560.1"/>
    </source>
</evidence>
<dbReference type="PRINTS" id="PR00080">
    <property type="entry name" value="SDRFAMILY"/>
</dbReference>
<sequence length="262" mass="27437">MPNDSRDAPDFSLTGLHALVTGASGGLGLHMAGTLARAGATVHLAARNTDKLDAEVQALRAAGHQADSLALDVQDAAQVEHALQALHARIGAPLDIVVNNAGVTNTRPLLDQQPDEWDRIMDTNLRGGWLVATAAARAMVAAKRGGVIVNVASILGERVAAGVGPYSASKAGLIQLTRTMALEWARYNIRCNALLPGYIATDLNREFLGSEAGERLRQRVPTRRFGSPSDLDGPLLLLCSDAGRHITGAALPVDGGHLTSSL</sequence>
<dbReference type="GO" id="GO:0030497">
    <property type="term" value="P:fatty acid elongation"/>
    <property type="evidence" value="ECO:0007669"/>
    <property type="project" value="TreeGrafter"/>
</dbReference>
<dbReference type="InterPro" id="IPR057326">
    <property type="entry name" value="KR_dom"/>
</dbReference>
<proteinExistence type="inferred from homology"/>
<dbReference type="InterPro" id="IPR002347">
    <property type="entry name" value="SDR_fam"/>
</dbReference>
<dbReference type="CDD" id="cd05233">
    <property type="entry name" value="SDR_c"/>
    <property type="match status" value="1"/>
</dbReference>
<evidence type="ECO:0000256" key="1">
    <source>
        <dbReference type="ARBA" id="ARBA00006484"/>
    </source>
</evidence>
<dbReference type="Gene3D" id="3.40.50.720">
    <property type="entry name" value="NAD(P)-binding Rossmann-like Domain"/>
    <property type="match status" value="1"/>
</dbReference>
<accession>A0A3N6MPP3</accession>
<dbReference type="InterPro" id="IPR036291">
    <property type="entry name" value="NAD(P)-bd_dom_sf"/>
</dbReference>
<dbReference type="Proteomes" id="UP000272778">
    <property type="component" value="Unassembled WGS sequence"/>
</dbReference>
<organism evidence="3 4">
    <name type="scientific">Paraburkholderia dinghuensis</name>
    <dbReference type="NCBI Taxonomy" id="2305225"/>
    <lineage>
        <taxon>Bacteria</taxon>
        <taxon>Pseudomonadati</taxon>
        <taxon>Pseudomonadota</taxon>
        <taxon>Betaproteobacteria</taxon>
        <taxon>Burkholderiales</taxon>
        <taxon>Burkholderiaceae</taxon>
        <taxon>Paraburkholderia</taxon>
    </lineage>
</organism>
<feature type="domain" description="Ketoreductase" evidence="2">
    <location>
        <begin position="16"/>
        <end position="187"/>
    </location>
</feature>
<evidence type="ECO:0000313" key="4">
    <source>
        <dbReference type="Proteomes" id="UP000272778"/>
    </source>
</evidence>
<dbReference type="Pfam" id="PF13561">
    <property type="entry name" value="adh_short_C2"/>
    <property type="match status" value="1"/>
</dbReference>
<dbReference type="PANTHER" id="PTHR42760">
    <property type="entry name" value="SHORT-CHAIN DEHYDROGENASES/REDUCTASES FAMILY MEMBER"/>
    <property type="match status" value="1"/>
</dbReference>
<dbReference type="InterPro" id="IPR020904">
    <property type="entry name" value="Sc_DH/Rdtase_CS"/>
</dbReference>
<protein>
    <submittedName>
        <fullName evidence="3">SDR family oxidoreductase</fullName>
    </submittedName>
</protein>